<protein>
    <recommendedName>
        <fullName evidence="12">Mitochondrial carrier protein</fullName>
    </recommendedName>
</protein>
<dbReference type="Pfam" id="PF00153">
    <property type="entry name" value="Mito_carr"/>
    <property type="match status" value="1"/>
</dbReference>
<dbReference type="Gene3D" id="1.50.40.10">
    <property type="entry name" value="Mitochondrial carrier domain"/>
    <property type="match status" value="1"/>
</dbReference>
<evidence type="ECO:0008006" key="12">
    <source>
        <dbReference type="Google" id="ProtNLM"/>
    </source>
</evidence>
<evidence type="ECO:0000313" key="11">
    <source>
        <dbReference type="Proteomes" id="UP000823775"/>
    </source>
</evidence>
<reference evidence="10 11" key="1">
    <citation type="journal article" date="2021" name="BMC Genomics">
        <title>Datura genome reveals duplications of psychoactive alkaloid biosynthetic genes and high mutation rate following tissue culture.</title>
        <authorList>
            <person name="Rajewski A."/>
            <person name="Carter-House D."/>
            <person name="Stajich J."/>
            <person name="Litt A."/>
        </authorList>
    </citation>
    <scope>NUCLEOTIDE SEQUENCE [LARGE SCALE GENOMIC DNA]</scope>
    <source>
        <strain evidence="10">AR-01</strain>
    </source>
</reference>
<keyword evidence="11" id="KW-1185">Reference proteome</keyword>
<dbReference type="Proteomes" id="UP000823775">
    <property type="component" value="Unassembled WGS sequence"/>
</dbReference>
<evidence type="ECO:0000256" key="4">
    <source>
        <dbReference type="ARBA" id="ARBA00022692"/>
    </source>
</evidence>
<dbReference type="InterPro" id="IPR050391">
    <property type="entry name" value="Mito_Metabolite_Transporter"/>
</dbReference>
<comment type="subcellular location">
    <subcellularLocation>
        <location evidence="1">Membrane</location>
        <topology evidence="1">Multi-pass membrane protein</topology>
    </subcellularLocation>
</comment>
<keyword evidence="4 8" id="KW-0812">Transmembrane</keyword>
<evidence type="ECO:0000256" key="8">
    <source>
        <dbReference type="PROSITE-ProRule" id="PRU00282"/>
    </source>
</evidence>
<organism evidence="10 11">
    <name type="scientific">Datura stramonium</name>
    <name type="common">Jimsonweed</name>
    <name type="synonym">Common thornapple</name>
    <dbReference type="NCBI Taxonomy" id="4076"/>
    <lineage>
        <taxon>Eukaryota</taxon>
        <taxon>Viridiplantae</taxon>
        <taxon>Streptophyta</taxon>
        <taxon>Embryophyta</taxon>
        <taxon>Tracheophyta</taxon>
        <taxon>Spermatophyta</taxon>
        <taxon>Magnoliopsida</taxon>
        <taxon>eudicotyledons</taxon>
        <taxon>Gunneridae</taxon>
        <taxon>Pentapetalae</taxon>
        <taxon>asterids</taxon>
        <taxon>lamiids</taxon>
        <taxon>Solanales</taxon>
        <taxon>Solanaceae</taxon>
        <taxon>Solanoideae</taxon>
        <taxon>Datureae</taxon>
        <taxon>Datura</taxon>
    </lineage>
</organism>
<keyword evidence="7 8" id="KW-0472">Membrane</keyword>
<evidence type="ECO:0000313" key="10">
    <source>
        <dbReference type="EMBL" id="MCD9644946.1"/>
    </source>
</evidence>
<comment type="similarity">
    <text evidence="2 9">Belongs to the mitochondrial carrier (TC 2.A.29) family.</text>
</comment>
<evidence type="ECO:0000256" key="5">
    <source>
        <dbReference type="ARBA" id="ARBA00022737"/>
    </source>
</evidence>
<proteinExistence type="inferred from homology"/>
<evidence type="ECO:0000256" key="2">
    <source>
        <dbReference type="ARBA" id="ARBA00006375"/>
    </source>
</evidence>
<dbReference type="PANTHER" id="PTHR45618">
    <property type="entry name" value="MITOCHONDRIAL DICARBOXYLATE CARRIER-RELATED"/>
    <property type="match status" value="1"/>
</dbReference>
<dbReference type="InterPro" id="IPR023395">
    <property type="entry name" value="MCP_dom_sf"/>
</dbReference>
<sequence>MPFLLFHGGVNNATLFGSYELLTRKVEALNKGSPLTLYQEAGCGLASGAIQACICHPLVGPAGAGISHAATDKYYYFRHIFSTITQVVRNEGVLALWKGTSPAIPAAIASNTGMLISYDRCRIYLKETYGLREGDACLGAGIFSGLCSGACYLPISYAAGIVGYIQSPRVKSPRSFLFYALKVLKPGGGSNFYSRLARHAIFRSPNVMIMWVTLEAIRDAEESIGL</sequence>
<keyword evidence="6" id="KW-1133">Transmembrane helix</keyword>
<keyword evidence="5" id="KW-0677">Repeat</keyword>
<dbReference type="InterPro" id="IPR018108">
    <property type="entry name" value="MCP_transmembrane"/>
</dbReference>
<keyword evidence="3 9" id="KW-0813">Transport</keyword>
<evidence type="ECO:0000256" key="7">
    <source>
        <dbReference type="ARBA" id="ARBA00023136"/>
    </source>
</evidence>
<dbReference type="SUPFAM" id="SSF103506">
    <property type="entry name" value="Mitochondrial carrier"/>
    <property type="match status" value="1"/>
</dbReference>
<evidence type="ECO:0000256" key="6">
    <source>
        <dbReference type="ARBA" id="ARBA00022989"/>
    </source>
</evidence>
<accession>A0ABS8VDU9</accession>
<name>A0ABS8VDU9_DATST</name>
<gene>
    <name evidence="10" type="ORF">HAX54_033492</name>
</gene>
<dbReference type="EMBL" id="JACEIK010004295">
    <property type="protein sequence ID" value="MCD9644946.1"/>
    <property type="molecule type" value="Genomic_DNA"/>
</dbReference>
<evidence type="ECO:0000256" key="3">
    <source>
        <dbReference type="ARBA" id="ARBA00022448"/>
    </source>
</evidence>
<evidence type="ECO:0000256" key="1">
    <source>
        <dbReference type="ARBA" id="ARBA00004141"/>
    </source>
</evidence>
<dbReference type="PROSITE" id="PS50920">
    <property type="entry name" value="SOLCAR"/>
    <property type="match status" value="1"/>
</dbReference>
<evidence type="ECO:0000256" key="9">
    <source>
        <dbReference type="RuleBase" id="RU000488"/>
    </source>
</evidence>
<comment type="caution">
    <text evidence="10">The sequence shown here is derived from an EMBL/GenBank/DDBJ whole genome shotgun (WGS) entry which is preliminary data.</text>
</comment>
<feature type="repeat" description="Solcar" evidence="8">
    <location>
        <begin position="39"/>
        <end position="124"/>
    </location>
</feature>